<dbReference type="RefSeq" id="WP_046592268.1">
    <property type="nucleotide sequence ID" value="NZ_LAVA02000097.1"/>
</dbReference>
<dbReference type="AlphaFoldDB" id="A0A1J4NQN7"/>
<accession>A0A1J4NQN7</accession>
<dbReference type="InterPro" id="IPR000719">
    <property type="entry name" value="Prot_kinase_dom"/>
</dbReference>
<gene>
    <name evidence="2" type="ORF">WN71_032515</name>
</gene>
<comment type="caution">
    <text evidence="2">The sequence shown here is derived from an EMBL/GenBank/DDBJ whole genome shotgun (WGS) entry which is preliminary data.</text>
</comment>
<dbReference type="GO" id="GO:0004672">
    <property type="term" value="F:protein kinase activity"/>
    <property type="evidence" value="ECO:0007669"/>
    <property type="project" value="InterPro"/>
</dbReference>
<dbReference type="PROSITE" id="PS50011">
    <property type="entry name" value="PROTEIN_KINASE_DOM"/>
    <property type="match status" value="1"/>
</dbReference>
<dbReference type="Gene3D" id="1.10.510.10">
    <property type="entry name" value="Transferase(Phosphotransferase) domain 1"/>
    <property type="match status" value="1"/>
</dbReference>
<keyword evidence="3" id="KW-1185">Reference proteome</keyword>
<dbReference type="OrthoDB" id="5181219at2"/>
<evidence type="ECO:0000313" key="2">
    <source>
        <dbReference type="EMBL" id="OIJ63557.1"/>
    </source>
</evidence>
<dbReference type="STRING" id="1428628.WN71_032515"/>
<feature type="domain" description="Protein kinase" evidence="1">
    <location>
        <begin position="21"/>
        <end position="310"/>
    </location>
</feature>
<dbReference type="InterPro" id="IPR011009">
    <property type="entry name" value="Kinase-like_dom_sf"/>
</dbReference>
<organism evidence="2 3">
    <name type="scientific">Streptomyces mangrovisoli</name>
    <dbReference type="NCBI Taxonomy" id="1428628"/>
    <lineage>
        <taxon>Bacteria</taxon>
        <taxon>Bacillati</taxon>
        <taxon>Actinomycetota</taxon>
        <taxon>Actinomycetes</taxon>
        <taxon>Kitasatosporales</taxon>
        <taxon>Streptomycetaceae</taxon>
        <taxon>Streptomyces</taxon>
    </lineage>
</organism>
<evidence type="ECO:0000259" key="1">
    <source>
        <dbReference type="PROSITE" id="PS50011"/>
    </source>
</evidence>
<dbReference type="GO" id="GO:0005524">
    <property type="term" value="F:ATP binding"/>
    <property type="evidence" value="ECO:0007669"/>
    <property type="project" value="InterPro"/>
</dbReference>
<reference evidence="2" key="1">
    <citation type="submission" date="2016-10" db="EMBL/GenBank/DDBJ databases">
        <title>Genome sequence of Streptomyces mangrovisoli MUSC 149.</title>
        <authorList>
            <person name="Lee L.-H."/>
            <person name="Ser H.-L."/>
        </authorList>
    </citation>
    <scope>NUCLEOTIDE SEQUENCE [LARGE SCALE GENOMIC DNA]</scope>
    <source>
        <strain evidence="2">MUSC 149</strain>
    </source>
</reference>
<proteinExistence type="predicted"/>
<name>A0A1J4NQN7_9ACTN</name>
<dbReference type="SUPFAM" id="SSF56112">
    <property type="entry name" value="Protein kinase-like (PK-like)"/>
    <property type="match status" value="1"/>
</dbReference>
<dbReference type="Proteomes" id="UP000034196">
    <property type="component" value="Unassembled WGS sequence"/>
</dbReference>
<dbReference type="SMART" id="SM00220">
    <property type="entry name" value="S_TKc"/>
    <property type="match status" value="1"/>
</dbReference>
<sequence>MNEPVWQPGQTLGPWERPDEFRLVEHIASGGEGELWKAVRQNRYGHEQFHAVKVLHSKFCATEEDLRAWTARWNDSFHDVLQIHHVRGLVRSDVVEGPQPHPEGRPAKDRGLYLIGAWANDASRLDDWARDCTASPAERLRVLVGLCEIVDDLHREGWVHRDISAGNVMVDSAGNVLLIDLTFLWRLNRAITVPIATAGYADAEAKGALPTTGKDRRAVGVLARVLLLPHQSIHPDEELSDVAAAAPGRLAGAGYSDAVIDCLMEVLGEQGGTRARPLTEWGRRLVDLVGAEPDRRQTCLAIAVDAHDRPVAVTGGDTGLRWYVSAGAEGSPADPLPAQPGGPRTARDLALVRDGLGRLVAAAVDDAGVLWAGTASDNDDNDDGGAWRPHLAEGARGVAALVSPRGETLLWTATPGGLALLTLSAEGYAPRGHTVPTAPGSRVLGATWDAHGLPAVLVTGADGVWHWTWPPGAAEPHRAQVCRVPAVDGSLALNRSWGELEAWVLGEDGVEYHLTRHHSGSAWVVLNDRTATGGCTTLHSVHQGIVRVHAGPAGVTLTMDSSAPRVEQDLDTGEAGPLALHQARDGAVQVAAVVDGEPRCWTESWSQDWVRVELRAL</sequence>
<protein>
    <recommendedName>
        <fullName evidence="1">Protein kinase domain-containing protein</fullName>
    </recommendedName>
</protein>
<dbReference type="EMBL" id="LAVA02000097">
    <property type="protein sequence ID" value="OIJ63557.1"/>
    <property type="molecule type" value="Genomic_DNA"/>
</dbReference>
<evidence type="ECO:0000313" key="3">
    <source>
        <dbReference type="Proteomes" id="UP000034196"/>
    </source>
</evidence>